<dbReference type="PANTHER" id="PTHR12322:SF119">
    <property type="entry name" value="DOUBLESEX- AND MAB-3-RELATED TRANSCRIPTION FACTOR DMD-4"/>
    <property type="match status" value="1"/>
</dbReference>
<comment type="similarity">
    <text evidence="1">Belongs to the DMRT family.</text>
</comment>
<comment type="caution">
    <text evidence="9">The sequence shown here is derived from an EMBL/GenBank/DDBJ whole genome shotgun (WGS) entry which is preliminary data.</text>
</comment>
<dbReference type="Proteomes" id="UP001177023">
    <property type="component" value="Unassembled WGS sequence"/>
</dbReference>
<dbReference type="PANTHER" id="PTHR12322">
    <property type="entry name" value="DOUBLESEX AND MAB-3 RELATED TRANSCRIPTION FACTOR DMRT"/>
    <property type="match status" value="1"/>
</dbReference>
<feature type="region of interest" description="Disordered" evidence="7">
    <location>
        <begin position="218"/>
        <end position="296"/>
    </location>
</feature>
<dbReference type="InterPro" id="IPR001275">
    <property type="entry name" value="DM_DNA-bd"/>
</dbReference>
<dbReference type="GO" id="GO:0000981">
    <property type="term" value="F:DNA-binding transcription factor activity, RNA polymerase II-specific"/>
    <property type="evidence" value="ECO:0007669"/>
    <property type="project" value="TreeGrafter"/>
</dbReference>
<proteinExistence type="inferred from homology"/>
<feature type="compositionally biased region" description="Basic and acidic residues" evidence="7">
    <location>
        <begin position="283"/>
        <end position="293"/>
    </location>
</feature>
<keyword evidence="5 6" id="KW-0539">Nucleus</keyword>
<dbReference type="Pfam" id="PF00751">
    <property type="entry name" value="DM"/>
    <property type="match status" value="1"/>
</dbReference>
<dbReference type="GO" id="GO:0046872">
    <property type="term" value="F:metal ion binding"/>
    <property type="evidence" value="ECO:0007669"/>
    <property type="project" value="UniProtKB-KW"/>
</dbReference>
<feature type="DNA-binding region" description="DM" evidence="6">
    <location>
        <begin position="146"/>
        <end position="193"/>
    </location>
</feature>
<accession>A0AA36CLG7</accession>
<evidence type="ECO:0000256" key="1">
    <source>
        <dbReference type="ARBA" id="ARBA00006834"/>
    </source>
</evidence>
<evidence type="ECO:0000259" key="8">
    <source>
        <dbReference type="PROSITE" id="PS50809"/>
    </source>
</evidence>
<evidence type="ECO:0000256" key="7">
    <source>
        <dbReference type="SAM" id="MobiDB-lite"/>
    </source>
</evidence>
<dbReference type="GO" id="GO:0008146">
    <property type="term" value="F:sulfotransferase activity"/>
    <property type="evidence" value="ECO:0007669"/>
    <property type="project" value="InterPro"/>
</dbReference>
<dbReference type="Pfam" id="PF03474">
    <property type="entry name" value="DMA"/>
    <property type="match status" value="1"/>
</dbReference>
<dbReference type="PROSITE" id="PS50809">
    <property type="entry name" value="DM_2"/>
    <property type="match status" value="1"/>
</dbReference>
<keyword evidence="10" id="KW-1185">Reference proteome</keyword>
<dbReference type="PROSITE" id="PS40000">
    <property type="entry name" value="DM_1"/>
    <property type="match status" value="1"/>
</dbReference>
<protein>
    <recommendedName>
        <fullName evidence="8">DM domain-containing protein</fullName>
    </recommendedName>
</protein>
<dbReference type="GO" id="GO:0005634">
    <property type="term" value="C:nucleus"/>
    <property type="evidence" value="ECO:0007669"/>
    <property type="project" value="UniProtKB-SubCell"/>
</dbReference>
<sequence length="430" mass="49387">MMEDTYNTRFCHTKNEYFQFELRNHYKPIDPLRNYLNYLLTREPLERLISGYVNKCLGLKTMSDQGWAPIENLTVEDAHFAPQNWHCELKQHYMDYKILRYSPVATGRLLEVMLADFNKFSMDMMLGNLTFQFPGSRLERERKPKCARCRNHGFVSWLKGHKRHCKFKDCTCEKCALIVERQRVMAAQVALKRKQAAEDAIALGLRVVAGQSLNRLPQGPVWLDGEENEDEDDEQESADAEALDDSKSDDQHHCATPKIDLDKEGTDTSEEISPPPLKKKLTEKRESRKEKPRQGRFNPLELLGHLFEDQEKRVLEVVLEGCAGDVLQAIEHFVSARKFKSEPLPESLRSPVPSMQHPQLPDFSPILPKTPTFSMESLLGPSLNSLHTMRPPFPIQWPLFPFPQLNLANFRQFAQSDACSSKSTSPNTSV</sequence>
<dbReference type="Gene3D" id="4.10.1040.10">
    <property type="entry name" value="DM DNA-binding domain"/>
    <property type="match status" value="1"/>
</dbReference>
<dbReference type="GO" id="GO:0016020">
    <property type="term" value="C:membrane"/>
    <property type="evidence" value="ECO:0007669"/>
    <property type="project" value="InterPro"/>
</dbReference>
<evidence type="ECO:0000313" key="9">
    <source>
        <dbReference type="EMBL" id="CAJ0571283.1"/>
    </source>
</evidence>
<keyword evidence="4 6" id="KW-0238">DNA-binding</keyword>
<dbReference type="InterPro" id="IPR005173">
    <property type="entry name" value="DMA"/>
</dbReference>
<dbReference type="InterPro" id="IPR036407">
    <property type="entry name" value="DM_DNA-bd_sf"/>
</dbReference>
<dbReference type="AlphaFoldDB" id="A0AA36CLG7"/>
<feature type="non-terminal residue" evidence="9">
    <location>
        <position position="430"/>
    </location>
</feature>
<name>A0AA36CLG7_9BILA</name>
<keyword evidence="2 6" id="KW-0479">Metal-binding</keyword>
<dbReference type="InterPro" id="IPR026607">
    <property type="entry name" value="DMRT"/>
</dbReference>
<evidence type="ECO:0000256" key="3">
    <source>
        <dbReference type="ARBA" id="ARBA00022833"/>
    </source>
</evidence>
<evidence type="ECO:0000256" key="2">
    <source>
        <dbReference type="ARBA" id="ARBA00022723"/>
    </source>
</evidence>
<dbReference type="SUPFAM" id="SSF82927">
    <property type="entry name" value="Cysteine-rich DNA binding domain, (DM domain)"/>
    <property type="match status" value="1"/>
</dbReference>
<organism evidence="9 10">
    <name type="scientific">Mesorhabditis spiculigera</name>
    <dbReference type="NCBI Taxonomy" id="96644"/>
    <lineage>
        <taxon>Eukaryota</taxon>
        <taxon>Metazoa</taxon>
        <taxon>Ecdysozoa</taxon>
        <taxon>Nematoda</taxon>
        <taxon>Chromadorea</taxon>
        <taxon>Rhabditida</taxon>
        <taxon>Rhabditina</taxon>
        <taxon>Rhabditomorpha</taxon>
        <taxon>Rhabditoidea</taxon>
        <taxon>Rhabditidae</taxon>
        <taxon>Mesorhabditinae</taxon>
        <taxon>Mesorhabditis</taxon>
    </lineage>
</organism>
<feature type="compositionally biased region" description="Acidic residues" evidence="7">
    <location>
        <begin position="224"/>
        <end position="243"/>
    </location>
</feature>
<keyword evidence="3 6" id="KW-0862">Zinc</keyword>
<evidence type="ECO:0000313" key="10">
    <source>
        <dbReference type="Proteomes" id="UP001177023"/>
    </source>
</evidence>
<dbReference type="FunFam" id="4.10.1040.10:FF:000001">
    <property type="entry name" value="doublesex- and mab-3-related transcription factor 1"/>
    <property type="match status" value="1"/>
</dbReference>
<dbReference type="Pfam" id="PF03567">
    <property type="entry name" value="Sulfotransfer_2"/>
    <property type="match status" value="1"/>
</dbReference>
<feature type="compositionally biased region" description="Basic and acidic residues" evidence="7">
    <location>
        <begin position="244"/>
        <end position="266"/>
    </location>
</feature>
<feature type="domain" description="DM" evidence="8">
    <location>
        <begin position="146"/>
        <end position="193"/>
    </location>
</feature>
<gene>
    <name evidence="9" type="ORF">MSPICULIGERA_LOCUS9695</name>
</gene>
<dbReference type="GO" id="GO:0007548">
    <property type="term" value="P:sex differentiation"/>
    <property type="evidence" value="ECO:0007669"/>
    <property type="project" value="TreeGrafter"/>
</dbReference>
<dbReference type="GO" id="GO:0000978">
    <property type="term" value="F:RNA polymerase II cis-regulatory region sequence-specific DNA binding"/>
    <property type="evidence" value="ECO:0007669"/>
    <property type="project" value="TreeGrafter"/>
</dbReference>
<evidence type="ECO:0000256" key="4">
    <source>
        <dbReference type="ARBA" id="ARBA00023125"/>
    </source>
</evidence>
<dbReference type="SMART" id="SM00301">
    <property type="entry name" value="DM"/>
    <property type="match status" value="1"/>
</dbReference>
<evidence type="ECO:0000256" key="5">
    <source>
        <dbReference type="ARBA" id="ARBA00023242"/>
    </source>
</evidence>
<evidence type="ECO:0000256" key="6">
    <source>
        <dbReference type="PROSITE-ProRule" id="PRU00070"/>
    </source>
</evidence>
<comment type="subcellular location">
    <subcellularLocation>
        <location evidence="6">Nucleus</location>
    </subcellularLocation>
</comment>
<reference evidence="9" key="1">
    <citation type="submission" date="2023-06" db="EMBL/GenBank/DDBJ databases">
        <authorList>
            <person name="Delattre M."/>
        </authorList>
    </citation>
    <scope>NUCLEOTIDE SEQUENCE</scope>
    <source>
        <strain evidence="9">AF72</strain>
    </source>
</reference>
<dbReference type="EMBL" id="CATQJA010002553">
    <property type="protein sequence ID" value="CAJ0571283.1"/>
    <property type="molecule type" value="Genomic_DNA"/>
</dbReference>
<dbReference type="InterPro" id="IPR005331">
    <property type="entry name" value="Sulfotransferase"/>
</dbReference>